<dbReference type="OrthoDB" id="3219854at2759"/>
<dbReference type="EMBL" id="KB445791">
    <property type="protein sequence ID" value="EMD41503.1"/>
    <property type="molecule type" value="Genomic_DNA"/>
</dbReference>
<feature type="transmembrane region" description="Helical" evidence="1">
    <location>
        <begin position="108"/>
        <end position="133"/>
    </location>
</feature>
<organism evidence="3 4">
    <name type="scientific">Ceriporiopsis subvermispora (strain B)</name>
    <name type="common">White-rot fungus</name>
    <name type="synonym">Gelatoporia subvermispora</name>
    <dbReference type="NCBI Taxonomy" id="914234"/>
    <lineage>
        <taxon>Eukaryota</taxon>
        <taxon>Fungi</taxon>
        <taxon>Dikarya</taxon>
        <taxon>Basidiomycota</taxon>
        <taxon>Agaricomycotina</taxon>
        <taxon>Agaricomycetes</taxon>
        <taxon>Polyporales</taxon>
        <taxon>Gelatoporiaceae</taxon>
        <taxon>Gelatoporia</taxon>
    </lineage>
</organism>
<evidence type="ECO:0000259" key="2">
    <source>
        <dbReference type="Pfam" id="PF20153"/>
    </source>
</evidence>
<feature type="transmembrane region" description="Helical" evidence="1">
    <location>
        <begin position="37"/>
        <end position="56"/>
    </location>
</feature>
<dbReference type="Proteomes" id="UP000016930">
    <property type="component" value="Unassembled WGS sequence"/>
</dbReference>
<dbReference type="AlphaFoldDB" id="M2QWM1"/>
<keyword evidence="1" id="KW-0812">Transmembrane</keyword>
<protein>
    <recommendedName>
        <fullName evidence="2">DUF6535 domain-containing protein</fullName>
    </recommendedName>
</protein>
<accession>M2QWM1</accession>
<feature type="domain" description="DUF6535" evidence="2">
    <location>
        <begin position="12"/>
        <end position="196"/>
    </location>
</feature>
<evidence type="ECO:0000313" key="3">
    <source>
        <dbReference type="EMBL" id="EMD41503.1"/>
    </source>
</evidence>
<name>M2QWM1_CERS8</name>
<evidence type="ECO:0000313" key="4">
    <source>
        <dbReference type="Proteomes" id="UP000016930"/>
    </source>
</evidence>
<gene>
    <name evidence="3" type="ORF">CERSUDRAFT_120556</name>
</gene>
<reference evidence="3 4" key="1">
    <citation type="journal article" date="2012" name="Proc. Natl. Acad. Sci. U.S.A.">
        <title>Comparative genomics of Ceriporiopsis subvermispora and Phanerochaete chrysosporium provide insight into selective ligninolysis.</title>
        <authorList>
            <person name="Fernandez-Fueyo E."/>
            <person name="Ruiz-Duenas F.J."/>
            <person name="Ferreira P."/>
            <person name="Floudas D."/>
            <person name="Hibbett D.S."/>
            <person name="Canessa P."/>
            <person name="Larrondo L.F."/>
            <person name="James T.Y."/>
            <person name="Seelenfreund D."/>
            <person name="Lobos S."/>
            <person name="Polanco R."/>
            <person name="Tello M."/>
            <person name="Honda Y."/>
            <person name="Watanabe T."/>
            <person name="Watanabe T."/>
            <person name="Ryu J.S."/>
            <person name="Kubicek C.P."/>
            <person name="Schmoll M."/>
            <person name="Gaskell J."/>
            <person name="Hammel K.E."/>
            <person name="St John F.J."/>
            <person name="Vanden Wymelenberg A."/>
            <person name="Sabat G."/>
            <person name="Splinter BonDurant S."/>
            <person name="Syed K."/>
            <person name="Yadav J.S."/>
            <person name="Doddapaneni H."/>
            <person name="Subramanian V."/>
            <person name="Lavin J.L."/>
            <person name="Oguiza J.A."/>
            <person name="Perez G."/>
            <person name="Pisabarro A.G."/>
            <person name="Ramirez L."/>
            <person name="Santoyo F."/>
            <person name="Master E."/>
            <person name="Coutinho P.M."/>
            <person name="Henrissat B."/>
            <person name="Lombard V."/>
            <person name="Magnuson J.K."/>
            <person name="Kuees U."/>
            <person name="Hori C."/>
            <person name="Igarashi K."/>
            <person name="Samejima M."/>
            <person name="Held B.W."/>
            <person name="Barry K.W."/>
            <person name="LaButti K.M."/>
            <person name="Lapidus A."/>
            <person name="Lindquist E.A."/>
            <person name="Lucas S.M."/>
            <person name="Riley R."/>
            <person name="Salamov A.A."/>
            <person name="Hoffmeister D."/>
            <person name="Schwenk D."/>
            <person name="Hadar Y."/>
            <person name="Yarden O."/>
            <person name="de Vries R.P."/>
            <person name="Wiebenga A."/>
            <person name="Stenlid J."/>
            <person name="Eastwood D."/>
            <person name="Grigoriev I.V."/>
            <person name="Berka R.M."/>
            <person name="Blanchette R.A."/>
            <person name="Kersten P."/>
            <person name="Martinez A.T."/>
            <person name="Vicuna R."/>
            <person name="Cullen D."/>
        </authorList>
    </citation>
    <scope>NUCLEOTIDE SEQUENCE [LARGE SCALE GENOMIC DNA]</scope>
    <source>
        <strain evidence="3 4">B</strain>
    </source>
</reference>
<proteinExistence type="predicted"/>
<dbReference type="HOGENOM" id="CLU_571069_0_0_1"/>
<feature type="transmembrane region" description="Helical" evidence="1">
    <location>
        <begin position="201"/>
        <end position="226"/>
    </location>
</feature>
<keyword evidence="1" id="KW-0472">Membrane</keyword>
<dbReference type="Pfam" id="PF20153">
    <property type="entry name" value="DUF6535"/>
    <property type="match status" value="1"/>
</dbReference>
<sequence length="478" mass="52251">MADDSKKSEAAWAACAKAASDHDNEKAKAWKEEIDPLLVFAGLLSGILTAFIAVVWSQLAAAPSSPEINTRMLELIYAQLAGQNNATSAEILAALSSVSPDADQPSSAWTWIGCLWFASLILSLSASSISLVVRQWLNHFTSPTPQDPVCSTYIHCLRWYMGLVGWHVAGTLSVLPLLLQMALILFLVGVVILTWTALGVSIAAVTTPLVTLLLTFLTFTTLAPIFDKTCPYKSPQALFAYWVYGWLYPHALPLPKFSVKALRWITSKIKSNLATTTLALLEKQPKELQKPRATWIAVEEEFLDDFVDTVTMQYLQNANDHEHASFHPDSLTLRRFQCITACMRQPQSYVGQEAVGKIMLNLADQIPDHLIHEFVMTCGSWIVNNMPLTGEYITKFVKLSVRCFEILDAHLEASARGVAEPAAQSAGPDNQTCTRYTVSAPTSALVKLEAKAGNWLEGMHHSASSAAGEGENGGAKSL</sequence>
<evidence type="ECO:0000256" key="1">
    <source>
        <dbReference type="SAM" id="Phobius"/>
    </source>
</evidence>
<dbReference type="InterPro" id="IPR045338">
    <property type="entry name" value="DUF6535"/>
</dbReference>
<keyword evidence="1" id="KW-1133">Transmembrane helix</keyword>
<feature type="transmembrane region" description="Helical" evidence="1">
    <location>
        <begin position="168"/>
        <end position="195"/>
    </location>
</feature>
<keyword evidence="4" id="KW-1185">Reference proteome</keyword>